<keyword evidence="1 5" id="KW-0963">Cytoplasm</keyword>
<dbReference type="InterPro" id="IPR009777">
    <property type="entry name" value="ZapD"/>
</dbReference>
<dbReference type="AlphaFoldDB" id="K1JGB6"/>
<evidence type="ECO:0000256" key="4">
    <source>
        <dbReference type="ARBA" id="ARBA00023306"/>
    </source>
</evidence>
<dbReference type="GO" id="GO:0000917">
    <property type="term" value="P:division septum assembly"/>
    <property type="evidence" value="ECO:0007669"/>
    <property type="project" value="UniProtKB-KW"/>
</dbReference>
<dbReference type="SUPFAM" id="SSF160950">
    <property type="entry name" value="YacF-like"/>
    <property type="match status" value="1"/>
</dbReference>
<dbReference type="Proteomes" id="UP000005835">
    <property type="component" value="Unassembled WGS sequence"/>
</dbReference>
<dbReference type="InterPro" id="IPR036268">
    <property type="entry name" value="ZapD_sf"/>
</dbReference>
<keyword evidence="2 5" id="KW-0132">Cell division</keyword>
<comment type="subunit">
    <text evidence="5">Interacts with FtsZ.</text>
</comment>
<dbReference type="OrthoDB" id="5294622at2"/>
<evidence type="ECO:0000313" key="7">
    <source>
        <dbReference type="Proteomes" id="UP000005835"/>
    </source>
</evidence>
<comment type="subcellular location">
    <subcellularLocation>
        <location evidence="5">Cytoplasm</location>
    </subcellularLocation>
    <text evidence="5">Localizes to mid-cell in an FtsZ-dependent manner.</text>
</comment>
<dbReference type="InterPro" id="IPR027462">
    <property type="entry name" value="ZapD_C"/>
</dbReference>
<dbReference type="HOGENOM" id="CLU_076303_0_1_4"/>
<keyword evidence="7" id="KW-1185">Reference proteome</keyword>
<evidence type="ECO:0000256" key="5">
    <source>
        <dbReference type="HAMAP-Rule" id="MF_01092"/>
    </source>
</evidence>
<dbReference type="HAMAP" id="MF_01092">
    <property type="entry name" value="ZapD"/>
    <property type="match status" value="1"/>
</dbReference>
<evidence type="ECO:0000313" key="6">
    <source>
        <dbReference type="EMBL" id="EKB30635.1"/>
    </source>
</evidence>
<dbReference type="NCBIfam" id="NF003656">
    <property type="entry name" value="PRK05287.1-4"/>
    <property type="match status" value="1"/>
</dbReference>
<organism evidence="6 7">
    <name type="scientific">Sutterella wadsworthensis 2_1_59BFAA</name>
    <dbReference type="NCBI Taxonomy" id="742823"/>
    <lineage>
        <taxon>Bacteria</taxon>
        <taxon>Pseudomonadati</taxon>
        <taxon>Pseudomonadota</taxon>
        <taxon>Betaproteobacteria</taxon>
        <taxon>Burkholderiales</taxon>
        <taxon>Sutterellaceae</taxon>
        <taxon>Sutterella</taxon>
    </lineage>
</organism>
<accession>K1JGB6</accession>
<gene>
    <name evidence="5" type="primary">zapD</name>
    <name evidence="6" type="ORF">HMPREF9465_01682</name>
</gene>
<dbReference type="EMBL" id="ADMG01000037">
    <property type="protein sequence ID" value="EKB30635.1"/>
    <property type="molecule type" value="Genomic_DNA"/>
</dbReference>
<proteinExistence type="inferred from homology"/>
<protein>
    <recommendedName>
        <fullName evidence="5">Cell division protein ZapD</fullName>
    </recommendedName>
    <alternativeName>
        <fullName evidence="5">Z ring-associated protein D</fullName>
    </alternativeName>
</protein>
<dbReference type="RefSeq" id="WP_005436015.1">
    <property type="nucleotide sequence ID" value="NZ_JH815518.1"/>
</dbReference>
<dbReference type="GO" id="GO:0043093">
    <property type="term" value="P:FtsZ-dependent cytokinesis"/>
    <property type="evidence" value="ECO:0007669"/>
    <property type="project" value="UniProtKB-UniRule"/>
</dbReference>
<reference evidence="6 7" key="1">
    <citation type="submission" date="2012-05" db="EMBL/GenBank/DDBJ databases">
        <title>The Genome Sequence of Sutterella wadsworthensis 2_1_59BFAA.</title>
        <authorList>
            <consortium name="The Broad Institute Genome Sequencing Platform"/>
            <person name="Earl A."/>
            <person name="Ward D."/>
            <person name="Feldgarden M."/>
            <person name="Gevers D."/>
            <person name="Daigneault M."/>
            <person name="Strauss J."/>
            <person name="Allen-Vercoe E."/>
            <person name="Walker B."/>
            <person name="Young S.K."/>
            <person name="Zeng Q."/>
            <person name="Gargeya S."/>
            <person name="Fitzgerald M."/>
            <person name="Haas B."/>
            <person name="Abouelleil A."/>
            <person name="Alvarado L."/>
            <person name="Arachchi H.M."/>
            <person name="Berlin A.M."/>
            <person name="Chapman S.B."/>
            <person name="Goldberg J."/>
            <person name="Griggs A."/>
            <person name="Gujja S."/>
            <person name="Hansen M."/>
            <person name="Howarth C."/>
            <person name="Imamovic A."/>
            <person name="Larimer J."/>
            <person name="McCowen C."/>
            <person name="Montmayeur A."/>
            <person name="Murphy C."/>
            <person name="Neiman D."/>
            <person name="Pearson M."/>
            <person name="Priest M."/>
            <person name="Roberts A."/>
            <person name="Saif S."/>
            <person name="Shea T."/>
            <person name="Sisk P."/>
            <person name="Sykes S."/>
            <person name="Wortman J."/>
            <person name="Nusbaum C."/>
            <person name="Birren B."/>
        </authorList>
    </citation>
    <scope>NUCLEOTIDE SEQUENCE [LARGE SCALE GENOMIC DNA]</scope>
    <source>
        <strain evidence="6 7">2_1_59BFAA</strain>
    </source>
</reference>
<sequence>MSTAEHLLYEFPCNEKIRTYLRLEALFQRFDWFCEQTSAIAHQAGISALFDLLDATARSDLRHELIQELERQRQRLIAKNASADPDMAAHLAEIGAAIQAVSDSVGRTTQSVRENQWLQIIRTRQSIAGGTCEFDLPQMHLWMNTAPEIRRRELQSYVSTLEPIRTGTMLLLRIFRANSHCQSLTAVNGTYQFSMNRNQNCALVQIWLPADSTVVPEVSANKYMLWIRFSRPDENHKLHLARTEEIPFRLGLCTPS</sequence>
<dbReference type="GO" id="GO:0032153">
    <property type="term" value="C:cell division site"/>
    <property type="evidence" value="ECO:0007669"/>
    <property type="project" value="TreeGrafter"/>
</dbReference>
<dbReference type="eggNOG" id="COG4582">
    <property type="taxonomic scope" value="Bacteria"/>
</dbReference>
<evidence type="ECO:0000256" key="3">
    <source>
        <dbReference type="ARBA" id="ARBA00023210"/>
    </source>
</evidence>
<dbReference type="GO" id="GO:0005737">
    <property type="term" value="C:cytoplasm"/>
    <property type="evidence" value="ECO:0007669"/>
    <property type="project" value="UniProtKB-SubCell"/>
</dbReference>
<dbReference type="Pfam" id="PF07072">
    <property type="entry name" value="ZapD"/>
    <property type="match status" value="1"/>
</dbReference>
<dbReference type="Gene3D" id="1.10.3900.10">
    <property type="entry name" value="YacF-like"/>
    <property type="match status" value="1"/>
</dbReference>
<evidence type="ECO:0000256" key="2">
    <source>
        <dbReference type="ARBA" id="ARBA00022618"/>
    </source>
</evidence>
<dbReference type="Gene3D" id="2.60.440.10">
    <property type="entry name" value="YacF-like domains"/>
    <property type="match status" value="1"/>
</dbReference>
<dbReference type="PANTHER" id="PTHR39455:SF1">
    <property type="entry name" value="CELL DIVISION PROTEIN ZAPD"/>
    <property type="match status" value="1"/>
</dbReference>
<dbReference type="PATRIC" id="fig|742823.3.peg.1677"/>
<keyword evidence="3 5" id="KW-0717">Septation</keyword>
<name>K1JGB6_9BURK</name>
<evidence type="ECO:0000256" key="1">
    <source>
        <dbReference type="ARBA" id="ARBA00022490"/>
    </source>
</evidence>
<comment type="similarity">
    <text evidence="5">Belongs to the ZapD family.</text>
</comment>
<dbReference type="STRING" id="742823.HMPREF9465_01682"/>
<comment type="function">
    <text evidence="5">Cell division factor that enhances FtsZ-ring assembly. Directly interacts with FtsZ and promotes bundling of FtsZ protofilaments, with a reduction in FtsZ GTPase activity.</text>
</comment>
<comment type="caution">
    <text evidence="6">The sequence shown here is derived from an EMBL/GenBank/DDBJ whole genome shotgun (WGS) entry which is preliminary data.</text>
</comment>
<dbReference type="PANTHER" id="PTHR39455">
    <property type="entry name" value="CELL DIVISION PROTEIN ZAPD"/>
    <property type="match status" value="1"/>
</dbReference>
<keyword evidence="4 5" id="KW-0131">Cell cycle</keyword>